<dbReference type="Proteomes" id="UP001304769">
    <property type="component" value="Unassembled WGS sequence"/>
</dbReference>
<dbReference type="InterPro" id="IPR011059">
    <property type="entry name" value="Metal-dep_hydrolase_composite"/>
</dbReference>
<accession>A0ABU5TBT4</accession>
<dbReference type="CDD" id="cd01299">
    <property type="entry name" value="Met_dep_hydrolase_A"/>
    <property type="match status" value="1"/>
</dbReference>
<dbReference type="InterPro" id="IPR051781">
    <property type="entry name" value="Metallo-dep_Hydrolase"/>
</dbReference>
<keyword evidence="3" id="KW-1185">Reference proteome</keyword>
<gene>
    <name evidence="2" type="ORF">SPF06_20225</name>
</gene>
<dbReference type="InterPro" id="IPR006680">
    <property type="entry name" value="Amidohydro-rel"/>
</dbReference>
<dbReference type="Gene3D" id="3.20.20.140">
    <property type="entry name" value="Metal-dependent hydrolases"/>
    <property type="match status" value="1"/>
</dbReference>
<dbReference type="Gene3D" id="2.30.40.10">
    <property type="entry name" value="Urease, subunit C, domain 1"/>
    <property type="match status" value="1"/>
</dbReference>
<dbReference type="PANTHER" id="PTHR43135">
    <property type="entry name" value="ALPHA-D-RIBOSE 1-METHYLPHOSPHONATE 5-TRIPHOSPHATE DIPHOSPHATASE"/>
    <property type="match status" value="1"/>
</dbReference>
<evidence type="ECO:0000259" key="1">
    <source>
        <dbReference type="Pfam" id="PF01979"/>
    </source>
</evidence>
<dbReference type="RefSeq" id="WP_323280970.1">
    <property type="nucleotide sequence ID" value="NZ_JAYGGQ010000021.1"/>
</dbReference>
<dbReference type="Pfam" id="PF01979">
    <property type="entry name" value="Amidohydro_1"/>
    <property type="match status" value="1"/>
</dbReference>
<name>A0ABU5TBT4_9MICC</name>
<dbReference type="InterPro" id="IPR032466">
    <property type="entry name" value="Metal_Hydrolase"/>
</dbReference>
<dbReference type="PANTHER" id="PTHR43135:SF3">
    <property type="entry name" value="ALPHA-D-RIBOSE 1-METHYLPHOSPHONATE 5-TRIPHOSPHATE DIPHOSPHATASE"/>
    <property type="match status" value="1"/>
</dbReference>
<comment type="caution">
    <text evidence="2">The sequence shown here is derived from an EMBL/GenBank/DDBJ whole genome shotgun (WGS) entry which is preliminary data.</text>
</comment>
<protein>
    <submittedName>
        <fullName evidence="2">Amidohydrolase family protein</fullName>
    </submittedName>
</protein>
<reference evidence="2 3" key="1">
    <citation type="submission" date="2023-12" db="EMBL/GenBank/DDBJ databases">
        <title>Sinomonas terricola sp. nov, isolated from litchi orchard soil in Guangdong, PR China.</title>
        <authorList>
            <person name="Jiaxin W."/>
            <person name="Yang Z."/>
            <person name="Honghui Z."/>
        </authorList>
    </citation>
    <scope>NUCLEOTIDE SEQUENCE [LARGE SCALE GENOMIC DNA]</scope>
    <source>
        <strain evidence="2 3">JGH33</strain>
    </source>
</reference>
<proteinExistence type="predicted"/>
<dbReference type="SUPFAM" id="SSF51556">
    <property type="entry name" value="Metallo-dependent hydrolases"/>
    <property type="match status" value="1"/>
</dbReference>
<organism evidence="2 3">
    <name type="scientific">Sinomonas terricola</name>
    <dbReference type="NCBI Taxonomy" id="3110330"/>
    <lineage>
        <taxon>Bacteria</taxon>
        <taxon>Bacillati</taxon>
        <taxon>Actinomycetota</taxon>
        <taxon>Actinomycetes</taxon>
        <taxon>Micrococcales</taxon>
        <taxon>Micrococcaceae</taxon>
        <taxon>Sinomonas</taxon>
    </lineage>
</organism>
<feature type="domain" description="Amidohydrolase-related" evidence="1">
    <location>
        <begin position="66"/>
        <end position="395"/>
    </location>
</feature>
<sequence>MGVRREPGAPAAPAAVVLRNARILDPETGDVGPPRTIVTRGGLIEEISASTRTVPDAAEISVAGLTVLPGLIDAHVHVTQASGDFAEILSWTPSYHAARSAVVLHEMLLRGFTMVRDMGGADMGLARAVEERLVTGPRLKAGGPIFAPTGGHVLTKVCDGEVELRRALRAEFRDGADHAKLTLSGGVVSKMRIEALAFSDAEVLAAVDEARLAHRYIAAHVYTAEAVSRALRLGVRTIEHGNLLDDECLALFRETGAYYVPTLATYWAILSGRTGHGLDASKRAAVEDIFERGLESLRRAAAAGVKIGYGTDLHGEGLAIQLEEFALRARVQELLDVIRSATLVGAEIVGEEGRAGVVREGAQADVIAVDGDPLADIGVLAGGRSLRLIVTGGDVLRAP</sequence>
<evidence type="ECO:0000313" key="2">
    <source>
        <dbReference type="EMBL" id="MEA5457058.1"/>
    </source>
</evidence>
<dbReference type="SUPFAM" id="SSF51338">
    <property type="entry name" value="Composite domain of metallo-dependent hydrolases"/>
    <property type="match status" value="1"/>
</dbReference>
<evidence type="ECO:0000313" key="3">
    <source>
        <dbReference type="Proteomes" id="UP001304769"/>
    </source>
</evidence>
<dbReference type="EMBL" id="JAYGGQ010000021">
    <property type="protein sequence ID" value="MEA5457058.1"/>
    <property type="molecule type" value="Genomic_DNA"/>
</dbReference>
<dbReference type="InterPro" id="IPR057744">
    <property type="entry name" value="OTAase-like"/>
</dbReference>